<accession>A0A1X7BXM5</accession>
<name>A0A1X7BXM5_9RHOB</name>
<reference evidence="1 2" key="1">
    <citation type="submission" date="2017-03" db="EMBL/GenBank/DDBJ databases">
        <authorList>
            <person name="Afonso C.L."/>
            <person name="Miller P.J."/>
            <person name="Scott M.A."/>
            <person name="Spackman E."/>
            <person name="Goraichik I."/>
            <person name="Dimitrov K.M."/>
            <person name="Suarez D.L."/>
            <person name="Swayne D.E."/>
        </authorList>
    </citation>
    <scope>NUCLEOTIDE SEQUENCE [LARGE SCALE GENOMIC DNA]</scope>
    <source>
        <strain evidence="1 2">CECT 7745</strain>
    </source>
</reference>
<proteinExistence type="predicted"/>
<gene>
    <name evidence="1" type="ORF">ROA7745_03881</name>
</gene>
<evidence type="ECO:0000313" key="2">
    <source>
        <dbReference type="Proteomes" id="UP000193224"/>
    </source>
</evidence>
<dbReference type="EMBL" id="FWXB01000019">
    <property type="protein sequence ID" value="SMC14019.1"/>
    <property type="molecule type" value="Genomic_DNA"/>
</dbReference>
<dbReference type="AlphaFoldDB" id="A0A1X7BXM5"/>
<dbReference type="Proteomes" id="UP000193224">
    <property type="component" value="Unassembled WGS sequence"/>
</dbReference>
<protein>
    <submittedName>
        <fullName evidence="1">Uncharacterized protein</fullName>
    </submittedName>
</protein>
<evidence type="ECO:0000313" key="1">
    <source>
        <dbReference type="EMBL" id="SMC14019.1"/>
    </source>
</evidence>
<organism evidence="1 2">
    <name type="scientific">Roseovarius aestuarii</name>
    <dbReference type="NCBI Taxonomy" id="475083"/>
    <lineage>
        <taxon>Bacteria</taxon>
        <taxon>Pseudomonadati</taxon>
        <taxon>Pseudomonadota</taxon>
        <taxon>Alphaproteobacteria</taxon>
        <taxon>Rhodobacterales</taxon>
        <taxon>Roseobacteraceae</taxon>
        <taxon>Roseovarius</taxon>
    </lineage>
</organism>
<sequence>MPEKFISKLLSFYDDGIEPNTSNLALDINVGFYQRLDFLFS</sequence>
<keyword evidence="2" id="KW-1185">Reference proteome</keyword>